<dbReference type="AlphaFoldDB" id="A0A8S3Z4Y6"/>
<reference evidence="1" key="1">
    <citation type="submission" date="2021-04" db="EMBL/GenBank/DDBJ databases">
        <authorList>
            <consortium name="Molecular Ecology Group"/>
        </authorList>
    </citation>
    <scope>NUCLEOTIDE SEQUENCE</scope>
</reference>
<protein>
    <submittedName>
        <fullName evidence="1">Uncharacterized protein</fullName>
    </submittedName>
</protein>
<sequence>MFLHHNLSARFWTSLTTDCLPCRSLLNLYFLSRKYPKHPQSNTEHVVNITSRTCHKRPQSKMSQTSLVQHVPNILSRTCPKHPLSNMSQTSSVEH</sequence>
<gene>
    <name evidence="1" type="ORF">CUNI_LOCUS7940</name>
</gene>
<dbReference type="EMBL" id="CAJHNH020001272">
    <property type="protein sequence ID" value="CAG5122382.1"/>
    <property type="molecule type" value="Genomic_DNA"/>
</dbReference>
<evidence type="ECO:0000313" key="1">
    <source>
        <dbReference type="EMBL" id="CAG5122382.1"/>
    </source>
</evidence>
<organism evidence="1 2">
    <name type="scientific">Candidula unifasciata</name>
    <dbReference type="NCBI Taxonomy" id="100452"/>
    <lineage>
        <taxon>Eukaryota</taxon>
        <taxon>Metazoa</taxon>
        <taxon>Spiralia</taxon>
        <taxon>Lophotrochozoa</taxon>
        <taxon>Mollusca</taxon>
        <taxon>Gastropoda</taxon>
        <taxon>Heterobranchia</taxon>
        <taxon>Euthyneura</taxon>
        <taxon>Panpulmonata</taxon>
        <taxon>Eupulmonata</taxon>
        <taxon>Stylommatophora</taxon>
        <taxon>Helicina</taxon>
        <taxon>Helicoidea</taxon>
        <taxon>Geomitridae</taxon>
        <taxon>Candidula</taxon>
    </lineage>
</organism>
<comment type="caution">
    <text evidence="1">The sequence shown here is derived from an EMBL/GenBank/DDBJ whole genome shotgun (WGS) entry which is preliminary data.</text>
</comment>
<evidence type="ECO:0000313" key="2">
    <source>
        <dbReference type="Proteomes" id="UP000678393"/>
    </source>
</evidence>
<accession>A0A8S3Z4Y6</accession>
<keyword evidence="2" id="KW-1185">Reference proteome</keyword>
<proteinExistence type="predicted"/>
<dbReference type="Proteomes" id="UP000678393">
    <property type="component" value="Unassembled WGS sequence"/>
</dbReference>
<name>A0A8S3Z4Y6_9EUPU</name>
<feature type="non-terminal residue" evidence="1">
    <location>
        <position position="95"/>
    </location>
</feature>